<keyword evidence="1" id="KW-0732">Signal</keyword>
<dbReference type="EMBL" id="HBHW01027374">
    <property type="protein sequence ID" value="CAE0053169.1"/>
    <property type="molecule type" value="Transcribed_RNA"/>
</dbReference>
<organism evidence="2">
    <name type="scientific">Rhodosorus marinus</name>
    <dbReference type="NCBI Taxonomy" id="101924"/>
    <lineage>
        <taxon>Eukaryota</taxon>
        <taxon>Rhodophyta</taxon>
        <taxon>Stylonematophyceae</taxon>
        <taxon>Stylonematales</taxon>
        <taxon>Stylonemataceae</taxon>
        <taxon>Rhodosorus</taxon>
    </lineage>
</organism>
<accession>A0A7S2ZXB8</accession>
<feature type="chain" id="PRO_5031571344" evidence="1">
    <location>
        <begin position="22"/>
        <end position="263"/>
    </location>
</feature>
<protein>
    <submittedName>
        <fullName evidence="2">Uncharacterized protein</fullName>
    </submittedName>
</protein>
<dbReference type="AlphaFoldDB" id="A0A7S2ZXB8"/>
<reference evidence="2" key="1">
    <citation type="submission" date="2021-01" db="EMBL/GenBank/DDBJ databases">
        <authorList>
            <person name="Corre E."/>
            <person name="Pelletier E."/>
            <person name="Niang G."/>
            <person name="Scheremetjew M."/>
            <person name="Finn R."/>
            <person name="Kale V."/>
            <person name="Holt S."/>
            <person name="Cochrane G."/>
            <person name="Meng A."/>
            <person name="Brown T."/>
            <person name="Cohen L."/>
        </authorList>
    </citation>
    <scope>NUCLEOTIDE SEQUENCE</scope>
    <source>
        <strain evidence="2">CCMP 769</strain>
    </source>
</reference>
<name>A0A7S2ZXB8_9RHOD</name>
<proteinExistence type="predicted"/>
<evidence type="ECO:0000256" key="1">
    <source>
        <dbReference type="SAM" id="SignalP"/>
    </source>
</evidence>
<sequence length="263" mass="28559">MTKAMLLMAVVGAFCFVWVNATNCTSFALPDPSATTPSGNPSTATTRVLWGESYCKELTLKDLNGKKPKLCVRNKRPINNTPRGCLRIVLENIDTTLIKEVRLAIHPDCDSVPAEGSADRFEKIRIAADPAAGQQLRATGLCFDRIPASESCCETERCLLFEAVIDVAGVDTVVTIDDGSCSSVEGCPYSIGCPNLINEDASSNGVSNYFDGTDREQVDSNDLFILPEPDMDRNYVRASNRMDKVYFGGGDDYLGFDGNDAIE</sequence>
<gene>
    <name evidence="2" type="ORF">RMAR00112_LOCUS21197</name>
</gene>
<evidence type="ECO:0000313" key="2">
    <source>
        <dbReference type="EMBL" id="CAE0053169.1"/>
    </source>
</evidence>
<feature type="signal peptide" evidence="1">
    <location>
        <begin position="1"/>
        <end position="21"/>
    </location>
</feature>